<proteinExistence type="inferred from homology"/>
<dbReference type="PANTHER" id="PTHR47529">
    <property type="entry name" value="PEPTIDYL-PROLYL CIS-TRANS ISOMERASE D"/>
    <property type="match status" value="1"/>
</dbReference>
<feature type="transmembrane region" description="Helical" evidence="12">
    <location>
        <begin position="12"/>
        <end position="34"/>
    </location>
</feature>
<keyword evidence="15" id="KW-1185">Reference proteome</keyword>
<comment type="caution">
    <text evidence="14">The sequence shown here is derived from an EMBL/GenBank/DDBJ whole genome shotgun (WGS) entry which is preliminary data.</text>
</comment>
<sequence length="638" mass="69590">MLEKIREGSQGMIAKVILGFVILTFALAGVGSYLGNTKEPVVAVVNGEDITKAEFDTALQNERNRMQQQFGDMFSSLASDTNYMNSFRSQVLEKLIDEKLQKQLMTDLNLMVSDQQVRETILAMTEFQVDGVFNNDRYLALLRQNGYEPNQFRDYLRGQMSRNQLVSSLVSSEFATESELTLLAQLQQQTRDVQYLQVKAASFADKVEVTEQMLQDYYQTNLNQFVSPETVAVDYVQLNKADNAAGIEVSDADLQAYYDANLNRYKTDERRRVSHILLESAEDNAEIKTKAEALAAQLAQGADFAELAKKESSDTFSAENGGDLDFIEAGVMDPEFEKAAFALKQVGDVSPVVKTEFGYHLIKLTAIEASQTKDFADVKTQIATELKDQKAAEKFIELQQALGEKSFEIADSLQEAAEAIGGKVESVPAFTQGSAPAPLNAPAVVSTLFSEEFIAGGVNSDVLEVSADQVLVARISAHQPEKTKGFDEVKEQVRTAVVSQKTEEMAQAQAAELLAALQAGGSMDAVAQQHQLTVESKTAVPRFGGDLDADIRTKAFELAKPSEQAAVSYGSLTTVAGDSVVLAVTKVTNVEVTATPSKEDLEQFGQQKAQQSYAAVIAALKAKAQIVRSLEVASSDEQ</sequence>
<reference evidence="15" key="1">
    <citation type="journal article" date="2019" name="Int. J. Syst. Evol. Microbiol.">
        <title>The Global Catalogue of Microorganisms (GCM) 10K type strain sequencing project: providing services to taxonomists for standard genome sequencing and annotation.</title>
        <authorList>
            <consortium name="The Broad Institute Genomics Platform"/>
            <consortium name="The Broad Institute Genome Sequencing Center for Infectious Disease"/>
            <person name="Wu L."/>
            <person name="Ma J."/>
        </authorList>
    </citation>
    <scope>NUCLEOTIDE SEQUENCE [LARGE SCALE GENOMIC DNA]</scope>
    <source>
        <strain evidence="15">DT28</strain>
    </source>
</reference>
<organism evidence="14 15">
    <name type="scientific">Rheinheimera marina</name>
    <dbReference type="NCBI Taxonomy" id="1774958"/>
    <lineage>
        <taxon>Bacteria</taxon>
        <taxon>Pseudomonadati</taxon>
        <taxon>Pseudomonadota</taxon>
        <taxon>Gammaproteobacteria</taxon>
        <taxon>Chromatiales</taxon>
        <taxon>Chromatiaceae</taxon>
        <taxon>Rheinheimera</taxon>
    </lineage>
</organism>
<dbReference type="Pfam" id="PF00639">
    <property type="entry name" value="Rotamase"/>
    <property type="match status" value="1"/>
</dbReference>
<dbReference type="Gene3D" id="1.10.4030.10">
    <property type="entry name" value="Porin chaperone SurA, peptide-binding domain"/>
    <property type="match status" value="1"/>
</dbReference>
<accession>A0ABV9JKA8</accession>
<dbReference type="InterPro" id="IPR000297">
    <property type="entry name" value="PPIase_PpiC"/>
</dbReference>
<evidence type="ECO:0000256" key="3">
    <source>
        <dbReference type="ARBA" id="ARBA00022519"/>
    </source>
</evidence>
<dbReference type="Pfam" id="PF13624">
    <property type="entry name" value="SurA_N_3"/>
    <property type="match status" value="1"/>
</dbReference>
<dbReference type="Gene3D" id="3.10.50.40">
    <property type="match status" value="1"/>
</dbReference>
<keyword evidence="2" id="KW-1003">Cell membrane</keyword>
<evidence type="ECO:0000256" key="10">
    <source>
        <dbReference type="ARBA" id="ARBA00042775"/>
    </source>
</evidence>
<keyword evidence="4 12" id="KW-0812">Transmembrane</keyword>
<evidence type="ECO:0000256" key="8">
    <source>
        <dbReference type="ARBA" id="ARBA00038408"/>
    </source>
</evidence>
<dbReference type="EMBL" id="JBHSGB010000006">
    <property type="protein sequence ID" value="MFC4654678.1"/>
    <property type="molecule type" value="Genomic_DNA"/>
</dbReference>
<evidence type="ECO:0000256" key="12">
    <source>
        <dbReference type="SAM" id="Phobius"/>
    </source>
</evidence>
<feature type="domain" description="PpiC" evidence="13">
    <location>
        <begin position="268"/>
        <end position="366"/>
    </location>
</feature>
<dbReference type="SUPFAM" id="SSF54534">
    <property type="entry name" value="FKBP-like"/>
    <property type="match status" value="1"/>
</dbReference>
<keyword evidence="11" id="KW-0413">Isomerase</keyword>
<keyword evidence="11" id="KW-0697">Rotamase</keyword>
<evidence type="ECO:0000313" key="15">
    <source>
        <dbReference type="Proteomes" id="UP001595962"/>
    </source>
</evidence>
<keyword evidence="7" id="KW-0143">Chaperone</keyword>
<comment type="similarity">
    <text evidence="8">Belongs to the PpiD chaperone family.</text>
</comment>
<evidence type="ECO:0000313" key="14">
    <source>
        <dbReference type="EMBL" id="MFC4654678.1"/>
    </source>
</evidence>
<gene>
    <name evidence="14" type="ORF">ACFO3I_06545</name>
</gene>
<evidence type="ECO:0000259" key="13">
    <source>
        <dbReference type="PROSITE" id="PS50198"/>
    </source>
</evidence>
<dbReference type="PROSITE" id="PS50198">
    <property type="entry name" value="PPIC_PPIASE_2"/>
    <property type="match status" value="1"/>
</dbReference>
<evidence type="ECO:0000256" key="11">
    <source>
        <dbReference type="PROSITE-ProRule" id="PRU00278"/>
    </source>
</evidence>
<comment type="subcellular location">
    <subcellularLocation>
        <location evidence="1">Cell inner membrane</location>
        <topology evidence="1">Single-pass type II membrane protein</topology>
        <orientation evidence="1">Periplasmic side</orientation>
    </subcellularLocation>
</comment>
<protein>
    <recommendedName>
        <fullName evidence="9">Periplasmic chaperone PpiD</fullName>
    </recommendedName>
    <alternativeName>
        <fullName evidence="10">Periplasmic folding chaperone</fullName>
    </alternativeName>
</protein>
<evidence type="ECO:0000256" key="5">
    <source>
        <dbReference type="ARBA" id="ARBA00022989"/>
    </source>
</evidence>
<keyword evidence="5 12" id="KW-1133">Transmembrane helix</keyword>
<evidence type="ECO:0000256" key="7">
    <source>
        <dbReference type="ARBA" id="ARBA00023186"/>
    </source>
</evidence>
<evidence type="ECO:0000256" key="6">
    <source>
        <dbReference type="ARBA" id="ARBA00023136"/>
    </source>
</evidence>
<evidence type="ECO:0000256" key="9">
    <source>
        <dbReference type="ARBA" id="ARBA00040743"/>
    </source>
</evidence>
<evidence type="ECO:0000256" key="1">
    <source>
        <dbReference type="ARBA" id="ARBA00004382"/>
    </source>
</evidence>
<dbReference type="SUPFAM" id="SSF109998">
    <property type="entry name" value="Triger factor/SurA peptide-binding domain-like"/>
    <property type="match status" value="1"/>
</dbReference>
<evidence type="ECO:0000256" key="2">
    <source>
        <dbReference type="ARBA" id="ARBA00022475"/>
    </source>
</evidence>
<dbReference type="InterPro" id="IPR046357">
    <property type="entry name" value="PPIase_dom_sf"/>
</dbReference>
<dbReference type="InterPro" id="IPR052029">
    <property type="entry name" value="PpiD_chaperone"/>
</dbReference>
<name>A0ABV9JKA8_9GAMM</name>
<dbReference type="Proteomes" id="UP001595962">
    <property type="component" value="Unassembled WGS sequence"/>
</dbReference>
<keyword evidence="6 12" id="KW-0472">Membrane</keyword>
<dbReference type="PANTHER" id="PTHR47529:SF1">
    <property type="entry name" value="PERIPLASMIC CHAPERONE PPID"/>
    <property type="match status" value="1"/>
</dbReference>
<keyword evidence="3" id="KW-0997">Cell inner membrane</keyword>
<evidence type="ECO:0000256" key="4">
    <source>
        <dbReference type="ARBA" id="ARBA00022692"/>
    </source>
</evidence>
<dbReference type="InterPro" id="IPR027304">
    <property type="entry name" value="Trigger_fact/SurA_dom_sf"/>
</dbReference>
<dbReference type="RefSeq" id="WP_377332724.1">
    <property type="nucleotide sequence ID" value="NZ_JBHSGB010000006.1"/>
</dbReference>